<dbReference type="CDD" id="cd18316">
    <property type="entry name" value="BTB_POZ_KCTD-like"/>
    <property type="match status" value="1"/>
</dbReference>
<proteinExistence type="predicted"/>
<dbReference type="Gene3D" id="3.30.40.10">
    <property type="entry name" value="Zinc/RING finger domain, C3HC4 (zinc finger)"/>
    <property type="match status" value="1"/>
</dbReference>
<dbReference type="GO" id="GO:0004842">
    <property type="term" value="F:ubiquitin-protein transferase activity"/>
    <property type="evidence" value="ECO:0007669"/>
    <property type="project" value="InterPro"/>
</dbReference>
<dbReference type="PANTHER" id="PTHR11145">
    <property type="entry name" value="BTB/POZ DOMAIN-CONTAINING ADAPTER FOR CUL3-MEDIATED RHOA DEGRADATION PROTEIN FAMILY MEMBER"/>
    <property type="match status" value="1"/>
</dbReference>
<dbReference type="EMBL" id="JALJOR010000002">
    <property type="protein sequence ID" value="KAK9823299.1"/>
    <property type="molecule type" value="Genomic_DNA"/>
</dbReference>
<comment type="pathway">
    <text evidence="1">Protein modification; protein ubiquitination.</text>
</comment>
<dbReference type="Gene3D" id="3.30.710.10">
    <property type="entry name" value="Potassium Channel Kv1.1, Chain A"/>
    <property type="match status" value="3"/>
</dbReference>
<accession>A0AAW1QP34</accession>
<dbReference type="InterPro" id="IPR011333">
    <property type="entry name" value="SKP1/BTB/POZ_sf"/>
</dbReference>
<sequence>MTYLGRRLETWSKSHFFCDIDLFTLSEDGSKLVVNTRWLYHLQERLVDDHGDPRVVRDGAQGPIPSAQGEAAGPNDKTSDLPDDVILSMLEREMLLTRAKLHALNYEHHVGERNFRRLQTQLRQVEPEFDRLRRELEEIENQPHGMEGTFRTAAETERHRAQLADAALEQQLEVQAAFREHGSRLQGVYDNRQRTELEMARREKEMKRLQGRRVLTAEEEVHCEQLRDVLCCPITQVIFQDPVIAADGQTYERSAIDDWLQRNNTSPMLNTQLPHKKLSANRQIKALQFPASGVVNLNVRDVHYLTTVETLSSRSNYFERLSSGALPTTALLDGRFFVDRNGALFSKILDYPRSGVVPKGIPSAQLRAEAEYFLIQPLLDELDQRLLFPTSGAVELLVGLQHFTVPADLLIERCGYFKGLVDNNTLVVRASNGAIVITRRGEVFAHVLAFLFSQHLPEYRALDSACVQLFDDLRADADVYQIPSLEEALSRAQAGPTFPLLGPVMLDVGGTLFPADADALVSKSNYFEVKGEPQWEDEEVDPEAANVLTAAGHFYIACDPRHFRRILDFVLYAQLPWTDEFELFKYDEPELLKHYRFVNDIMREAEFYRIHRLVSDCRQESGAVMKQLVKLAKA</sequence>
<organism evidence="4 5">
    <name type="scientific">[Myrmecia] bisecta</name>
    <dbReference type="NCBI Taxonomy" id="41462"/>
    <lineage>
        <taxon>Eukaryota</taxon>
        <taxon>Viridiplantae</taxon>
        <taxon>Chlorophyta</taxon>
        <taxon>core chlorophytes</taxon>
        <taxon>Trebouxiophyceae</taxon>
        <taxon>Trebouxiales</taxon>
        <taxon>Trebouxiaceae</taxon>
        <taxon>Myrmecia</taxon>
    </lineage>
</organism>
<dbReference type="Pfam" id="PF04564">
    <property type="entry name" value="U-box"/>
    <property type="match status" value="1"/>
</dbReference>
<dbReference type="CDD" id="cd16655">
    <property type="entry name" value="RING-Ubox_WDSUB1-like"/>
    <property type="match status" value="1"/>
</dbReference>
<dbReference type="PANTHER" id="PTHR11145:SF8">
    <property type="entry name" value="RE57120P"/>
    <property type="match status" value="1"/>
</dbReference>
<evidence type="ECO:0000313" key="5">
    <source>
        <dbReference type="Proteomes" id="UP001489004"/>
    </source>
</evidence>
<dbReference type="SMART" id="SM00225">
    <property type="entry name" value="BTB"/>
    <property type="match status" value="2"/>
</dbReference>
<dbReference type="Pfam" id="PF02214">
    <property type="entry name" value="BTB_2"/>
    <property type="match status" value="1"/>
</dbReference>
<dbReference type="GO" id="GO:0051260">
    <property type="term" value="P:protein homooligomerization"/>
    <property type="evidence" value="ECO:0007669"/>
    <property type="project" value="InterPro"/>
</dbReference>
<dbReference type="PROSITE" id="PS51698">
    <property type="entry name" value="U_BOX"/>
    <property type="match status" value="1"/>
</dbReference>
<evidence type="ECO:0000259" key="3">
    <source>
        <dbReference type="PROSITE" id="PS51698"/>
    </source>
</evidence>
<dbReference type="Proteomes" id="UP001489004">
    <property type="component" value="Unassembled WGS sequence"/>
</dbReference>
<protein>
    <recommendedName>
        <fullName evidence="3">U-box domain-containing protein</fullName>
    </recommendedName>
</protein>
<evidence type="ECO:0000256" key="2">
    <source>
        <dbReference type="SAM" id="MobiDB-lite"/>
    </source>
</evidence>
<dbReference type="InterPro" id="IPR013083">
    <property type="entry name" value="Znf_RING/FYVE/PHD"/>
</dbReference>
<dbReference type="SMART" id="SM00504">
    <property type="entry name" value="Ubox"/>
    <property type="match status" value="1"/>
</dbReference>
<dbReference type="InterPro" id="IPR003131">
    <property type="entry name" value="T1-type_BTB"/>
</dbReference>
<feature type="domain" description="U-box" evidence="3">
    <location>
        <begin position="225"/>
        <end position="311"/>
    </location>
</feature>
<dbReference type="AlphaFoldDB" id="A0AAW1QP34"/>
<feature type="region of interest" description="Disordered" evidence="2">
    <location>
        <begin position="51"/>
        <end position="80"/>
    </location>
</feature>
<dbReference type="SUPFAM" id="SSF57850">
    <property type="entry name" value="RING/U-box"/>
    <property type="match status" value="1"/>
</dbReference>
<dbReference type="InterPro" id="IPR045068">
    <property type="entry name" value="BACURD1-3"/>
</dbReference>
<reference evidence="4 5" key="1">
    <citation type="journal article" date="2024" name="Nat. Commun.">
        <title>Phylogenomics reveals the evolutionary origins of lichenization in chlorophyte algae.</title>
        <authorList>
            <person name="Puginier C."/>
            <person name="Libourel C."/>
            <person name="Otte J."/>
            <person name="Skaloud P."/>
            <person name="Haon M."/>
            <person name="Grisel S."/>
            <person name="Petersen M."/>
            <person name="Berrin J.G."/>
            <person name="Delaux P.M."/>
            <person name="Dal Grande F."/>
            <person name="Keller J."/>
        </authorList>
    </citation>
    <scope>NUCLEOTIDE SEQUENCE [LARGE SCALE GENOMIC DNA]</scope>
    <source>
        <strain evidence="4 5">SAG 2043</strain>
    </source>
</reference>
<dbReference type="GO" id="GO:0016567">
    <property type="term" value="P:protein ubiquitination"/>
    <property type="evidence" value="ECO:0007669"/>
    <property type="project" value="InterPro"/>
</dbReference>
<evidence type="ECO:0000313" key="4">
    <source>
        <dbReference type="EMBL" id="KAK9823299.1"/>
    </source>
</evidence>
<name>A0AAW1QP34_9CHLO</name>
<dbReference type="InterPro" id="IPR003613">
    <property type="entry name" value="Ubox_domain"/>
</dbReference>
<dbReference type="InterPro" id="IPR000210">
    <property type="entry name" value="BTB/POZ_dom"/>
</dbReference>
<evidence type="ECO:0000256" key="1">
    <source>
        <dbReference type="ARBA" id="ARBA00004906"/>
    </source>
</evidence>
<gene>
    <name evidence="4" type="ORF">WJX72_001733</name>
</gene>
<dbReference type="SUPFAM" id="SSF54695">
    <property type="entry name" value="POZ domain"/>
    <property type="match status" value="3"/>
</dbReference>
<comment type="caution">
    <text evidence="4">The sequence shown here is derived from an EMBL/GenBank/DDBJ whole genome shotgun (WGS) entry which is preliminary data.</text>
</comment>
<keyword evidence="5" id="KW-1185">Reference proteome</keyword>